<dbReference type="GO" id="GO:0003713">
    <property type="term" value="F:transcription coactivator activity"/>
    <property type="evidence" value="ECO:0007669"/>
    <property type="project" value="TreeGrafter"/>
</dbReference>
<evidence type="ECO:0000259" key="3">
    <source>
        <dbReference type="Pfam" id="PF06244"/>
    </source>
</evidence>
<dbReference type="STRING" id="933084.A0A067PY45"/>
<evidence type="ECO:0000256" key="2">
    <source>
        <dbReference type="ARBA" id="ARBA00023054"/>
    </source>
</evidence>
<dbReference type="PANTHER" id="PTHR21680:SF0">
    <property type="entry name" value="COILED-COIL DOMAIN-CONTAINING PROTEIN 124"/>
    <property type="match status" value="1"/>
</dbReference>
<dbReference type="EMBL" id="KL197715">
    <property type="protein sequence ID" value="KDQ59743.1"/>
    <property type="molecule type" value="Genomic_DNA"/>
</dbReference>
<dbReference type="GO" id="GO:0005634">
    <property type="term" value="C:nucleus"/>
    <property type="evidence" value="ECO:0007669"/>
    <property type="project" value="TreeGrafter"/>
</dbReference>
<dbReference type="PANTHER" id="PTHR21680">
    <property type="entry name" value="COILED-COIL DOMAIN-CONTAINING PROTEIN 124"/>
    <property type="match status" value="1"/>
</dbReference>
<dbReference type="OrthoDB" id="76412at2759"/>
<protein>
    <recommendedName>
        <fullName evidence="3">Coiled-coil domain-containing protein</fullName>
    </recommendedName>
</protein>
<dbReference type="InParanoid" id="A0A067PY45"/>
<evidence type="ECO:0000313" key="5">
    <source>
        <dbReference type="Proteomes" id="UP000027265"/>
    </source>
</evidence>
<proteinExistence type="inferred from homology"/>
<dbReference type="Proteomes" id="UP000027265">
    <property type="component" value="Unassembled WGS sequence"/>
</dbReference>
<dbReference type="HOGENOM" id="CLU_141197_0_0_1"/>
<sequence>AFSATGIDNALDLLEVVNAKTDKASVGSQAAGLERHPEVCARFCAAFEAYKERELPKIRVDQPGLRLQQYQELLYKQFQKSPENPFNQVTVSYDADQDQKVAALRKKNAEIEERLREKA</sequence>
<comment type="similarity">
    <text evidence="1">Belongs to the CCDC124 family.</text>
</comment>
<feature type="non-terminal residue" evidence="4">
    <location>
        <position position="1"/>
    </location>
</feature>
<keyword evidence="2" id="KW-0175">Coiled coil</keyword>
<evidence type="ECO:0000256" key="1">
    <source>
        <dbReference type="ARBA" id="ARBA00008296"/>
    </source>
</evidence>
<dbReference type="InterPro" id="IPR010422">
    <property type="entry name" value="Ccdc124/Oxs1"/>
</dbReference>
<evidence type="ECO:0000313" key="4">
    <source>
        <dbReference type="EMBL" id="KDQ59743.1"/>
    </source>
</evidence>
<dbReference type="Pfam" id="PF06244">
    <property type="entry name" value="Ccdc124"/>
    <property type="match status" value="1"/>
</dbReference>
<name>A0A067PY45_9AGAM</name>
<gene>
    <name evidence="4" type="ORF">JAAARDRAFT_126424</name>
</gene>
<dbReference type="GO" id="GO:0006366">
    <property type="term" value="P:transcription by RNA polymerase II"/>
    <property type="evidence" value="ECO:0007669"/>
    <property type="project" value="TreeGrafter"/>
</dbReference>
<dbReference type="AlphaFoldDB" id="A0A067PY45"/>
<keyword evidence="5" id="KW-1185">Reference proteome</keyword>
<reference evidence="5" key="1">
    <citation type="journal article" date="2014" name="Proc. Natl. Acad. Sci. U.S.A.">
        <title>Extensive sampling of basidiomycete genomes demonstrates inadequacy of the white-rot/brown-rot paradigm for wood decay fungi.</title>
        <authorList>
            <person name="Riley R."/>
            <person name="Salamov A.A."/>
            <person name="Brown D.W."/>
            <person name="Nagy L.G."/>
            <person name="Floudas D."/>
            <person name="Held B.W."/>
            <person name="Levasseur A."/>
            <person name="Lombard V."/>
            <person name="Morin E."/>
            <person name="Otillar R."/>
            <person name="Lindquist E.A."/>
            <person name="Sun H."/>
            <person name="LaButti K.M."/>
            <person name="Schmutz J."/>
            <person name="Jabbour D."/>
            <person name="Luo H."/>
            <person name="Baker S.E."/>
            <person name="Pisabarro A.G."/>
            <person name="Walton J.D."/>
            <person name="Blanchette R.A."/>
            <person name="Henrissat B."/>
            <person name="Martin F."/>
            <person name="Cullen D."/>
            <person name="Hibbett D.S."/>
            <person name="Grigoriev I.V."/>
        </authorList>
    </citation>
    <scope>NUCLEOTIDE SEQUENCE [LARGE SCALE GENOMIC DNA]</scope>
    <source>
        <strain evidence="5">MUCL 33604</strain>
    </source>
</reference>
<organism evidence="4 5">
    <name type="scientific">Jaapia argillacea MUCL 33604</name>
    <dbReference type="NCBI Taxonomy" id="933084"/>
    <lineage>
        <taxon>Eukaryota</taxon>
        <taxon>Fungi</taxon>
        <taxon>Dikarya</taxon>
        <taxon>Basidiomycota</taxon>
        <taxon>Agaricomycotina</taxon>
        <taxon>Agaricomycetes</taxon>
        <taxon>Agaricomycetidae</taxon>
        <taxon>Jaapiales</taxon>
        <taxon>Jaapiaceae</taxon>
        <taxon>Jaapia</taxon>
    </lineage>
</organism>
<dbReference type="FunCoup" id="A0A067PY45">
    <property type="interactions" value="211"/>
</dbReference>
<dbReference type="InterPro" id="IPR054414">
    <property type="entry name" value="Ccdc124/Oxs1_C"/>
</dbReference>
<accession>A0A067PY45</accession>
<feature type="domain" description="Coiled-coil" evidence="3">
    <location>
        <begin position="3"/>
        <end position="88"/>
    </location>
</feature>